<evidence type="ECO:0000256" key="2">
    <source>
        <dbReference type="SAM" id="Phobius"/>
    </source>
</evidence>
<dbReference type="VEuPathDB" id="ToxoDB:CSUI_011295"/>
<protein>
    <submittedName>
        <fullName evidence="3">3-ketoacyl-reductase</fullName>
    </submittedName>
</protein>
<dbReference type="OrthoDB" id="1393670at2759"/>
<dbReference type="RefSeq" id="XP_067916629.1">
    <property type="nucleotide sequence ID" value="XM_068071395.1"/>
</dbReference>
<organism evidence="3 4">
    <name type="scientific">Cystoisospora suis</name>
    <dbReference type="NCBI Taxonomy" id="483139"/>
    <lineage>
        <taxon>Eukaryota</taxon>
        <taxon>Sar</taxon>
        <taxon>Alveolata</taxon>
        <taxon>Apicomplexa</taxon>
        <taxon>Conoidasida</taxon>
        <taxon>Coccidia</taxon>
        <taxon>Eucoccidiorida</taxon>
        <taxon>Eimeriorina</taxon>
        <taxon>Sarcocystidae</taxon>
        <taxon>Cystoisospora</taxon>
    </lineage>
</organism>
<dbReference type="PANTHER" id="PTHR43899">
    <property type="entry name" value="RH59310P"/>
    <property type="match status" value="1"/>
</dbReference>
<name>A0A2C6KEH7_9APIC</name>
<dbReference type="EMBL" id="MIGC01010635">
    <property type="protein sequence ID" value="PHJ14895.1"/>
    <property type="molecule type" value="Genomic_DNA"/>
</dbReference>
<proteinExistence type="predicted"/>
<feature type="transmembrane region" description="Helical" evidence="2">
    <location>
        <begin position="27"/>
        <end position="51"/>
    </location>
</feature>
<evidence type="ECO:0000256" key="1">
    <source>
        <dbReference type="ARBA" id="ARBA00023002"/>
    </source>
</evidence>
<dbReference type="Pfam" id="PF00106">
    <property type="entry name" value="adh_short"/>
    <property type="match status" value="1"/>
</dbReference>
<dbReference type="GO" id="GO:0005783">
    <property type="term" value="C:endoplasmic reticulum"/>
    <property type="evidence" value="ECO:0007669"/>
    <property type="project" value="TreeGrafter"/>
</dbReference>
<gene>
    <name evidence="3" type="ORF">CSUI_011295</name>
</gene>
<sequence>MGAFPWCESFKFLNSRLQSVVGQCPGFQFLTTGLGLLLLLRCSLCLLSRFLKMLVFGRRKRLTAYGEWGVVTGATDGIGKALAFEMASKGMKIFLISRSPDRLQQVAEELRATFPGCTVKTLAVDFSQGTTEELYKTIETALKNIDVGVLINNVGLSYPHAMYYNELDLKTLDDLITVNVRSVLVTSRVVYPG</sequence>
<dbReference type="PANTHER" id="PTHR43899:SF26">
    <property type="entry name" value="ENOYL-(ACYL CARRIER) REDUCTASE"/>
    <property type="match status" value="1"/>
</dbReference>
<dbReference type="Gene3D" id="3.40.50.720">
    <property type="entry name" value="NAD(P)-binding Rossmann-like Domain"/>
    <property type="match status" value="1"/>
</dbReference>
<dbReference type="Proteomes" id="UP000221165">
    <property type="component" value="Unassembled WGS sequence"/>
</dbReference>
<dbReference type="InterPro" id="IPR002347">
    <property type="entry name" value="SDR_fam"/>
</dbReference>
<dbReference type="GeneID" id="94434606"/>
<dbReference type="AlphaFoldDB" id="A0A2C6KEH7"/>
<comment type="caution">
    <text evidence="3">The sequence shown here is derived from an EMBL/GenBank/DDBJ whole genome shotgun (WGS) entry which is preliminary data.</text>
</comment>
<keyword evidence="4" id="KW-1185">Reference proteome</keyword>
<dbReference type="InterPro" id="IPR051019">
    <property type="entry name" value="VLCFA-Steroid_DH"/>
</dbReference>
<dbReference type="InterPro" id="IPR036291">
    <property type="entry name" value="NAD(P)-bd_dom_sf"/>
</dbReference>
<accession>A0A2C6KEH7</accession>
<keyword evidence="2" id="KW-0812">Transmembrane</keyword>
<evidence type="ECO:0000313" key="4">
    <source>
        <dbReference type="Proteomes" id="UP000221165"/>
    </source>
</evidence>
<dbReference type="GO" id="GO:0045703">
    <property type="term" value="F:ketoreductase activity"/>
    <property type="evidence" value="ECO:0007669"/>
    <property type="project" value="TreeGrafter"/>
</dbReference>
<dbReference type="SUPFAM" id="SSF51735">
    <property type="entry name" value="NAD(P)-binding Rossmann-fold domains"/>
    <property type="match status" value="1"/>
</dbReference>
<feature type="non-terminal residue" evidence="3">
    <location>
        <position position="193"/>
    </location>
</feature>
<keyword evidence="2" id="KW-1133">Transmembrane helix</keyword>
<evidence type="ECO:0000313" key="3">
    <source>
        <dbReference type="EMBL" id="PHJ14895.1"/>
    </source>
</evidence>
<keyword evidence="2" id="KW-0472">Membrane</keyword>
<keyword evidence="1" id="KW-0560">Oxidoreductase</keyword>
<reference evidence="3 4" key="1">
    <citation type="journal article" date="2017" name="Int. J. Parasitol.">
        <title>The genome of the protozoan parasite Cystoisospora suis and a reverse vaccinology approach to identify vaccine candidates.</title>
        <authorList>
            <person name="Palmieri N."/>
            <person name="Shrestha A."/>
            <person name="Ruttkowski B."/>
            <person name="Beck T."/>
            <person name="Vogl C."/>
            <person name="Tomley F."/>
            <person name="Blake D.P."/>
            <person name="Joachim A."/>
        </authorList>
    </citation>
    <scope>NUCLEOTIDE SEQUENCE [LARGE SCALE GENOMIC DNA]</scope>
    <source>
        <strain evidence="3 4">Wien I</strain>
    </source>
</reference>